<dbReference type="PROSITE" id="PS50011">
    <property type="entry name" value="PROTEIN_KINASE_DOM"/>
    <property type="match status" value="1"/>
</dbReference>
<feature type="region of interest" description="Disordered" evidence="1">
    <location>
        <begin position="368"/>
        <end position="511"/>
    </location>
</feature>
<protein>
    <submittedName>
        <fullName evidence="5">Proto-oncogene tyrosine-protein kinase receptor Ret (inferred by orthology to a human protein)</fullName>
    </submittedName>
</protein>
<feature type="compositionally biased region" description="Acidic residues" evidence="1">
    <location>
        <begin position="452"/>
        <end position="478"/>
    </location>
</feature>
<keyword evidence="2" id="KW-0812">Transmembrane</keyword>
<reference evidence="4" key="1">
    <citation type="submission" date="2014-07" db="EMBL/GenBank/DDBJ databases">
        <authorList>
            <person name="Martin A.A"/>
            <person name="De Silva N."/>
        </authorList>
    </citation>
    <scope>NUCLEOTIDE SEQUENCE</scope>
</reference>
<dbReference type="Pfam" id="PF07714">
    <property type="entry name" value="PK_Tyr_Ser-Thr"/>
    <property type="match status" value="1"/>
</dbReference>
<dbReference type="GO" id="GO:0005524">
    <property type="term" value="F:ATP binding"/>
    <property type="evidence" value="ECO:0007669"/>
    <property type="project" value="InterPro"/>
</dbReference>
<organism evidence="4 5">
    <name type="scientific">Strongyloides venezuelensis</name>
    <name type="common">Threadworm</name>
    <dbReference type="NCBI Taxonomy" id="75913"/>
    <lineage>
        <taxon>Eukaryota</taxon>
        <taxon>Metazoa</taxon>
        <taxon>Ecdysozoa</taxon>
        <taxon>Nematoda</taxon>
        <taxon>Chromadorea</taxon>
        <taxon>Rhabditida</taxon>
        <taxon>Tylenchina</taxon>
        <taxon>Panagrolaimomorpha</taxon>
        <taxon>Strongyloidoidea</taxon>
        <taxon>Strongyloididae</taxon>
        <taxon>Strongyloides</taxon>
    </lineage>
</organism>
<feature type="compositionally biased region" description="Basic and acidic residues" evidence="1">
    <location>
        <begin position="486"/>
        <end position="500"/>
    </location>
</feature>
<dbReference type="InterPro" id="IPR001245">
    <property type="entry name" value="Ser-Thr/Tyr_kinase_cat_dom"/>
</dbReference>
<dbReference type="PANTHER" id="PTHR24416:SF611">
    <property type="entry name" value="TYROSINE-PROTEIN KINASE TRANSMEMBRANE RECEPTOR ROR"/>
    <property type="match status" value="1"/>
</dbReference>
<dbReference type="GO" id="GO:0005886">
    <property type="term" value="C:plasma membrane"/>
    <property type="evidence" value="ECO:0007669"/>
    <property type="project" value="TreeGrafter"/>
</dbReference>
<dbReference type="WBParaSite" id="SVE_0100500.2">
    <property type="protein sequence ID" value="SVE_0100500.2"/>
    <property type="gene ID" value="SVE_0100500"/>
</dbReference>
<feature type="compositionally biased region" description="Low complexity" evidence="1">
    <location>
        <begin position="530"/>
        <end position="539"/>
    </location>
</feature>
<evidence type="ECO:0000313" key="4">
    <source>
        <dbReference type="Proteomes" id="UP000035680"/>
    </source>
</evidence>
<dbReference type="InterPro" id="IPR050122">
    <property type="entry name" value="RTK"/>
</dbReference>
<feature type="compositionally biased region" description="Basic and acidic residues" evidence="1">
    <location>
        <begin position="434"/>
        <end position="446"/>
    </location>
</feature>
<dbReference type="GO" id="GO:0007169">
    <property type="term" value="P:cell surface receptor protein tyrosine kinase signaling pathway"/>
    <property type="evidence" value="ECO:0007669"/>
    <property type="project" value="TreeGrafter"/>
</dbReference>
<dbReference type="InterPro" id="IPR000719">
    <property type="entry name" value="Prot_kinase_dom"/>
</dbReference>
<feature type="compositionally biased region" description="Basic and acidic residues" evidence="1">
    <location>
        <begin position="403"/>
        <end position="423"/>
    </location>
</feature>
<dbReference type="Gene3D" id="3.30.200.20">
    <property type="entry name" value="Phosphorylase Kinase, domain 1"/>
    <property type="match status" value="1"/>
</dbReference>
<name>A0A0K0EWV1_STRVS</name>
<evidence type="ECO:0000313" key="5">
    <source>
        <dbReference type="WBParaSite" id="SVE_0100500.2"/>
    </source>
</evidence>
<keyword evidence="2" id="KW-1133">Transmembrane helix</keyword>
<keyword evidence="4" id="KW-1185">Reference proteome</keyword>
<dbReference type="InterPro" id="IPR011009">
    <property type="entry name" value="Kinase-like_dom_sf"/>
</dbReference>
<dbReference type="Proteomes" id="UP000035680">
    <property type="component" value="Unassembled WGS sequence"/>
</dbReference>
<feature type="transmembrane region" description="Helical" evidence="2">
    <location>
        <begin position="66"/>
        <end position="86"/>
    </location>
</feature>
<dbReference type="Gene3D" id="1.10.510.10">
    <property type="entry name" value="Transferase(Phosphotransferase) domain 1"/>
    <property type="match status" value="1"/>
</dbReference>
<dbReference type="GO" id="GO:0004714">
    <property type="term" value="F:transmembrane receptor protein tyrosine kinase activity"/>
    <property type="evidence" value="ECO:0007669"/>
    <property type="project" value="TreeGrafter"/>
</dbReference>
<evidence type="ECO:0000256" key="1">
    <source>
        <dbReference type="SAM" id="MobiDB-lite"/>
    </source>
</evidence>
<reference evidence="5" key="2">
    <citation type="submission" date="2015-08" db="UniProtKB">
        <authorList>
            <consortium name="WormBaseParasite"/>
        </authorList>
    </citation>
    <scope>IDENTIFICATION</scope>
</reference>
<dbReference type="AlphaFoldDB" id="A0A0K0EWV1"/>
<keyword evidence="2" id="KW-0472">Membrane</keyword>
<dbReference type="PANTHER" id="PTHR24416">
    <property type="entry name" value="TYROSINE-PROTEIN KINASE RECEPTOR"/>
    <property type="match status" value="1"/>
</dbReference>
<proteinExistence type="predicted"/>
<dbReference type="STRING" id="75913.A0A0K0EWV1"/>
<accession>A0A0K0EWV1</accession>
<feature type="domain" description="Protein kinase" evidence="3">
    <location>
        <begin position="684"/>
        <end position="966"/>
    </location>
</feature>
<feature type="region of interest" description="Disordered" evidence="1">
    <location>
        <begin position="521"/>
        <end position="540"/>
    </location>
</feature>
<feature type="compositionally biased region" description="Acidic residues" evidence="1">
    <location>
        <begin position="424"/>
        <end position="433"/>
    </location>
</feature>
<sequence>MRNWPFNLFQKNYMIINIKREYFFPQLIFLVNEIVCIDRRKGLYIYCKLLLQNKWYYEWEIIKVEVIVMGIIFKFFITIIFSQILINTISSNLFYETKEHCQDLQCMKKIFIDNKQQLVHDDGTTDTCTSCDKCYDNGFSVCMQKKSTTTRGGRTDDEKLCSCFNSVPEECRIQPQGPTGYNGAFKAIYNICYSSSIKNPPQPLGLNTKKSVIVTIPPFWTEPYWKDFQLSNLTLIYEYPVESPEQCEREITTNLNSDPKYSCAGTVDINMKSEDISDNADYNPTDLFSEAAEPNYEDLSNELPPEVEFDREVFAGAHDVKLWMSVTARRSRQLIFNTNSSNIFKNVNTILSSDVFNFDLQPEIYGTEGRVDSEEEEDEEGEKSNESEGSLTGGKKITSTTDKPNEKADNNVPKTDEVSKEIDVMDIENEEEKEESKEKDISKEGKAGNNDTLEDTESLNDNLDPIDGEDDENNDDISSEITGLPESEKSREKDDEKSSEDASTIPSVIEDKDIINSIENKTIDDDSDNDMNNTNNDDNSQVTKMLNNVLNYLRFGEDLELSRIVFAGCVVLCLLMLCCTCLCRSKILCCNNRNGDYDKVNSSEFSRNNTQEMLNGNDEEISKLLIESSTKADRKDYNENSLKAENSKITDSGTKNNILRLKQMYQKQYKELIGSAPTLDYKRLRLDDIIGDGNFGVVLRQAVLQDLEDVGKIKEVITCSSHKFEKFHNHELDSFLNALAVSVRAKTHPNIVSLIAVDEQFENLLLIFENFNHPDLLTILRDSRKQKNLNSQYASALTPIELLRIMVDCARGTGHLIKSKILHSMLAACNVIVLPNKTIKIGGFGFAEQRQLHCNQYEPKPGPERWQSPEILIPKIYKDTNSKIAQSMIWSLGVLLWETASLGGTPFEMYATNEEFIEAIFLQKAMLTMPAHCSVELLSIFHTCVQYDLVLRPETTDAIVRKLEVLQSDSDNHINLTTTNPGEMFYFPPINTRLEQITARF</sequence>
<dbReference type="GO" id="GO:0043235">
    <property type="term" value="C:receptor complex"/>
    <property type="evidence" value="ECO:0007669"/>
    <property type="project" value="TreeGrafter"/>
</dbReference>
<evidence type="ECO:0000256" key="2">
    <source>
        <dbReference type="SAM" id="Phobius"/>
    </source>
</evidence>
<dbReference type="SUPFAM" id="SSF56112">
    <property type="entry name" value="Protein kinase-like (PK-like)"/>
    <property type="match status" value="1"/>
</dbReference>
<evidence type="ECO:0000259" key="3">
    <source>
        <dbReference type="PROSITE" id="PS50011"/>
    </source>
</evidence>